<dbReference type="InterPro" id="IPR012833">
    <property type="entry name" value="NrdD"/>
</dbReference>
<evidence type="ECO:0000313" key="1">
    <source>
        <dbReference type="EMBL" id="QNO50061.1"/>
    </source>
</evidence>
<dbReference type="PANTHER" id="PTHR21075">
    <property type="entry name" value="ANAEROBIC RIBONUCLEOSIDE-TRIPHOSPHATE REDUCTASE"/>
    <property type="match status" value="1"/>
</dbReference>
<gene>
    <name evidence="1" type="ORF">NEPELPOK_00012</name>
</gene>
<dbReference type="SUPFAM" id="SSF51998">
    <property type="entry name" value="PFL-like glycyl radical enzymes"/>
    <property type="match status" value="1"/>
</dbReference>
<organism evidence="1">
    <name type="scientific">Candidatus Methanogaster sp. ANME-2c ERB4</name>
    <dbReference type="NCBI Taxonomy" id="2759911"/>
    <lineage>
        <taxon>Archaea</taxon>
        <taxon>Methanobacteriati</taxon>
        <taxon>Methanobacteriota</taxon>
        <taxon>Stenosarchaea group</taxon>
        <taxon>Methanomicrobia</taxon>
        <taxon>Methanosarcinales</taxon>
        <taxon>ANME-2 cluster</taxon>
        <taxon>Candidatus Methanogasteraceae</taxon>
        <taxon>Candidatus Methanogaster</taxon>
    </lineage>
</organism>
<dbReference type="AlphaFoldDB" id="A0A7G9YPX7"/>
<dbReference type="PANTHER" id="PTHR21075:SF0">
    <property type="entry name" value="ANAEROBIC RIBONUCLEOSIDE-TRIPHOSPHATE REDUCTASE"/>
    <property type="match status" value="1"/>
</dbReference>
<reference evidence="1" key="1">
    <citation type="submission" date="2020-06" db="EMBL/GenBank/DDBJ databases">
        <title>Unique genomic features of the anaerobic methanotrophic archaea.</title>
        <authorList>
            <person name="Chadwick G.L."/>
            <person name="Skennerton C.T."/>
            <person name="Laso-Perez R."/>
            <person name="Leu A.O."/>
            <person name="Speth D.R."/>
            <person name="Yu H."/>
            <person name="Morgan-Lang C."/>
            <person name="Hatzenpichler R."/>
            <person name="Goudeau D."/>
            <person name="Malmstrom R."/>
            <person name="Brazelton W.J."/>
            <person name="Woyke T."/>
            <person name="Hallam S.J."/>
            <person name="Tyson G.W."/>
            <person name="Wegener G."/>
            <person name="Boetius A."/>
            <person name="Orphan V."/>
        </authorList>
    </citation>
    <scope>NUCLEOTIDE SEQUENCE</scope>
</reference>
<dbReference type="GO" id="GO:0031250">
    <property type="term" value="C:anaerobic ribonucleoside-triphosphate reductase complex"/>
    <property type="evidence" value="ECO:0007669"/>
    <property type="project" value="TreeGrafter"/>
</dbReference>
<dbReference type="GO" id="GO:0009265">
    <property type="term" value="P:2'-deoxyribonucleotide biosynthetic process"/>
    <property type="evidence" value="ECO:0007669"/>
    <property type="project" value="TreeGrafter"/>
</dbReference>
<proteinExistence type="predicted"/>
<dbReference type="Gene3D" id="3.20.70.20">
    <property type="match status" value="1"/>
</dbReference>
<protein>
    <submittedName>
        <fullName evidence="1">Uncharacterized protein</fullName>
    </submittedName>
</protein>
<dbReference type="GO" id="GO:0004748">
    <property type="term" value="F:ribonucleoside-diphosphate reductase activity, thioredoxin disulfide as acceptor"/>
    <property type="evidence" value="ECO:0007669"/>
    <property type="project" value="TreeGrafter"/>
</dbReference>
<dbReference type="Pfam" id="PF13597">
    <property type="entry name" value="NRDD"/>
    <property type="match status" value="1"/>
</dbReference>
<accession>A0A7G9YPX7</accession>
<sequence>MDEATKKHIDELVAMPFRTFLDVCVAWKEEAGEDLSEVSQTLCPVHQYAMQKGRCLDVTGHTELCPVCGKPMCPTCGSHCVDQISRVTGYMQVVSGWNSAKKQEYEDRHRYSIPGAEMQ</sequence>
<dbReference type="GO" id="GO:0006260">
    <property type="term" value="P:DNA replication"/>
    <property type="evidence" value="ECO:0007669"/>
    <property type="project" value="InterPro"/>
</dbReference>
<dbReference type="GO" id="GO:0008998">
    <property type="term" value="F:ribonucleoside-triphosphate reductase (thioredoxin) activity"/>
    <property type="evidence" value="ECO:0007669"/>
    <property type="project" value="InterPro"/>
</dbReference>
<name>A0A7G9YPX7_9EURY</name>
<dbReference type="EMBL" id="MT631404">
    <property type="protein sequence ID" value="QNO50061.1"/>
    <property type="molecule type" value="Genomic_DNA"/>
</dbReference>